<evidence type="ECO:0000313" key="10">
    <source>
        <dbReference type="Proteomes" id="UP000005631"/>
    </source>
</evidence>
<dbReference type="InterPro" id="IPR003423">
    <property type="entry name" value="OMP_efflux"/>
</dbReference>
<dbReference type="GO" id="GO:0015562">
    <property type="term" value="F:efflux transmembrane transporter activity"/>
    <property type="evidence" value="ECO:0007669"/>
    <property type="project" value="InterPro"/>
</dbReference>
<sequence>MKLNISVVLGILMCLNATAQDTGKVWGIEECVNYALENNIQIKQTALQVEANKTSQQSAKWDIAPNFNLNSNYGWNFGLNIDPVTNEISQARRQTASLNLQGNWVVFNGLRKHYNISKSNLDYLAALYDLEDIKNDISLNVAASYLQILLNKEILVVAKEQERVSQLQVNRTTKLVEAGASPKGDQLQLEAQLARDHQNVIASENALTISKLQLANLLQLENPDDFEISSPDLDVPEAALVARDPASIFATAMDLQPAIKGAETRVESSEKNEAITKSGAYPTLSVVGQVGTSYSDQILEPAGTETVNIPQPTYDQNGQVIFIPFSQTVPIGPYEEKKFGNQVGDNLNEYIGLSLSVPLFNGLNVHSNKQIAEINTKQSQLQLEMEKNTLRQTIYQAHADAKASYNSYLAAEVTVESSEESFKYSKERFEVGALNQFDFENAKNSLAIAKSEMLRSKYDYIFKTKVLEFYLTNQIKL</sequence>
<comment type="similarity">
    <text evidence="2">Belongs to the outer membrane factor (OMF) (TC 1.B.17) family.</text>
</comment>
<dbReference type="GO" id="GO:0009279">
    <property type="term" value="C:cell outer membrane"/>
    <property type="evidence" value="ECO:0007669"/>
    <property type="project" value="UniProtKB-SubCell"/>
</dbReference>
<dbReference type="GO" id="GO:1990281">
    <property type="term" value="C:efflux pump complex"/>
    <property type="evidence" value="ECO:0007669"/>
    <property type="project" value="TreeGrafter"/>
</dbReference>
<reference evidence="9 10" key="1">
    <citation type="journal article" date="2012" name="Stand. Genomic Sci.">
        <title>Genome sequence of the orange-pigmented seawater bacterium Owenweeksia hongkongensis type strain (UST20020801(T)).</title>
        <authorList>
            <person name="Riedel T."/>
            <person name="Held B."/>
            <person name="Nolan M."/>
            <person name="Lucas S."/>
            <person name="Lapidus A."/>
            <person name="Tice H."/>
            <person name="Del Rio T.G."/>
            <person name="Cheng J.F."/>
            <person name="Han C."/>
            <person name="Tapia R."/>
            <person name="Goodwin L.A."/>
            <person name="Pitluck S."/>
            <person name="Liolios K."/>
            <person name="Mavromatis K."/>
            <person name="Pagani I."/>
            <person name="Ivanova N."/>
            <person name="Mikhailova N."/>
            <person name="Pati A."/>
            <person name="Chen A."/>
            <person name="Palaniappan K."/>
            <person name="Rohde M."/>
            <person name="Tindall B.J."/>
            <person name="Detter J.C."/>
            <person name="Goker M."/>
            <person name="Woyke T."/>
            <person name="Bristow J."/>
            <person name="Eisen J.A."/>
            <person name="Markowitz V."/>
            <person name="Hugenholtz P."/>
            <person name="Klenk H.P."/>
            <person name="Kyrpides N.C."/>
        </authorList>
    </citation>
    <scope>NUCLEOTIDE SEQUENCE</scope>
    <source>
        <strain evidence="10">DSM 17368 / JCM 12287 / NRRL B-23963</strain>
    </source>
</reference>
<dbReference type="RefSeq" id="WP_014202235.1">
    <property type="nucleotide sequence ID" value="NC_016599.1"/>
</dbReference>
<protein>
    <submittedName>
        <fullName evidence="9">Outer membrane protein</fullName>
    </submittedName>
</protein>
<comment type="subcellular location">
    <subcellularLocation>
        <location evidence="1">Cell outer membrane</location>
    </subcellularLocation>
</comment>
<dbReference type="PANTHER" id="PTHR30026">
    <property type="entry name" value="OUTER MEMBRANE PROTEIN TOLC"/>
    <property type="match status" value="1"/>
</dbReference>
<organism evidence="9 10">
    <name type="scientific">Owenweeksia hongkongensis (strain DSM 17368 / CIP 108786 / JCM 12287 / NRRL B-23963 / UST20020801)</name>
    <dbReference type="NCBI Taxonomy" id="926562"/>
    <lineage>
        <taxon>Bacteria</taxon>
        <taxon>Pseudomonadati</taxon>
        <taxon>Bacteroidota</taxon>
        <taxon>Flavobacteriia</taxon>
        <taxon>Flavobacteriales</taxon>
        <taxon>Owenweeksiaceae</taxon>
        <taxon>Owenweeksia</taxon>
    </lineage>
</organism>
<keyword evidence="10" id="KW-1185">Reference proteome</keyword>
<keyword evidence="4" id="KW-1134">Transmembrane beta strand</keyword>
<evidence type="ECO:0000256" key="5">
    <source>
        <dbReference type="ARBA" id="ARBA00022692"/>
    </source>
</evidence>
<dbReference type="KEGG" id="oho:Oweho_1900"/>
<keyword evidence="7" id="KW-0998">Cell outer membrane</keyword>
<keyword evidence="6" id="KW-0472">Membrane</keyword>
<keyword evidence="8" id="KW-0732">Signal</keyword>
<dbReference type="Pfam" id="PF02321">
    <property type="entry name" value="OEP"/>
    <property type="match status" value="2"/>
</dbReference>
<dbReference type="eggNOG" id="COG1538">
    <property type="taxonomic scope" value="Bacteria"/>
</dbReference>
<dbReference type="InterPro" id="IPR051906">
    <property type="entry name" value="TolC-like"/>
</dbReference>
<evidence type="ECO:0000313" key="9">
    <source>
        <dbReference type="EMBL" id="AEV32879.1"/>
    </source>
</evidence>
<dbReference type="AlphaFoldDB" id="G8R1V3"/>
<dbReference type="Gene3D" id="1.20.1600.10">
    <property type="entry name" value="Outer membrane efflux proteins (OEP)"/>
    <property type="match status" value="1"/>
</dbReference>
<gene>
    <name evidence="9" type="ordered locus">Oweho_1900</name>
</gene>
<dbReference type="STRING" id="926562.Oweho_1900"/>
<dbReference type="HOGENOM" id="CLU_012817_11_2_10"/>
<evidence type="ECO:0000256" key="6">
    <source>
        <dbReference type="ARBA" id="ARBA00023136"/>
    </source>
</evidence>
<keyword evidence="5" id="KW-0812">Transmembrane</keyword>
<evidence type="ECO:0000256" key="8">
    <source>
        <dbReference type="SAM" id="SignalP"/>
    </source>
</evidence>
<dbReference type="OrthoDB" id="9811587at2"/>
<evidence type="ECO:0000256" key="7">
    <source>
        <dbReference type="ARBA" id="ARBA00023237"/>
    </source>
</evidence>
<dbReference type="Proteomes" id="UP000005631">
    <property type="component" value="Chromosome"/>
</dbReference>
<evidence type="ECO:0000256" key="3">
    <source>
        <dbReference type="ARBA" id="ARBA00022448"/>
    </source>
</evidence>
<feature type="chain" id="PRO_5003515512" evidence="8">
    <location>
        <begin position="20"/>
        <end position="477"/>
    </location>
</feature>
<dbReference type="GO" id="GO:0015288">
    <property type="term" value="F:porin activity"/>
    <property type="evidence" value="ECO:0007669"/>
    <property type="project" value="TreeGrafter"/>
</dbReference>
<dbReference type="EMBL" id="CP003156">
    <property type="protein sequence ID" value="AEV32879.1"/>
    <property type="molecule type" value="Genomic_DNA"/>
</dbReference>
<evidence type="ECO:0000256" key="2">
    <source>
        <dbReference type="ARBA" id="ARBA00007613"/>
    </source>
</evidence>
<dbReference type="SUPFAM" id="SSF56954">
    <property type="entry name" value="Outer membrane efflux proteins (OEP)"/>
    <property type="match status" value="1"/>
</dbReference>
<feature type="signal peptide" evidence="8">
    <location>
        <begin position="1"/>
        <end position="19"/>
    </location>
</feature>
<dbReference type="PANTHER" id="PTHR30026:SF20">
    <property type="entry name" value="OUTER MEMBRANE PROTEIN TOLC"/>
    <property type="match status" value="1"/>
</dbReference>
<keyword evidence="3" id="KW-0813">Transport</keyword>
<name>G8R1V3_OWEHD</name>
<evidence type="ECO:0000256" key="4">
    <source>
        <dbReference type="ARBA" id="ARBA00022452"/>
    </source>
</evidence>
<evidence type="ECO:0000256" key="1">
    <source>
        <dbReference type="ARBA" id="ARBA00004442"/>
    </source>
</evidence>
<accession>G8R1V3</accession>
<proteinExistence type="inferred from homology"/>